<dbReference type="AlphaFoldDB" id="A0A1J1JBR6"/>
<gene>
    <name evidence="2" type="ORF">PLAM_0961</name>
</gene>
<keyword evidence="1" id="KW-0812">Transmembrane</keyword>
<accession>A0A1J1JBR6</accession>
<reference evidence="2" key="1">
    <citation type="submission" date="2015-09" db="EMBL/GenBank/DDBJ databases">
        <authorList>
            <person name="Jackson K.R."/>
            <person name="Lunt B.L."/>
            <person name="Fisher J.N.B."/>
            <person name="Gardner A.V."/>
            <person name="Bailey M.E."/>
            <person name="Deus L.M."/>
            <person name="Earl A.S."/>
            <person name="Gibby P.D."/>
            <person name="Hartmann K.A."/>
            <person name="Liu J.E."/>
            <person name="Manci A.M."/>
            <person name="Nielsen D.A."/>
            <person name="Solomon M.B."/>
            <person name="Breakwell D.P."/>
            <person name="Burnett S.H."/>
            <person name="Grose J.H."/>
        </authorList>
    </citation>
    <scope>NUCLEOTIDE SEQUENCE</scope>
    <source>
        <strain evidence="2">7805</strain>
    </source>
</reference>
<protein>
    <submittedName>
        <fullName evidence="2">Uncharacterized protein</fullName>
    </submittedName>
</protein>
<organism evidence="2">
    <name type="scientific">Planktothrix agardhii</name>
    <name type="common">Oscillatoria agardhii</name>
    <dbReference type="NCBI Taxonomy" id="1160"/>
    <lineage>
        <taxon>Bacteria</taxon>
        <taxon>Bacillati</taxon>
        <taxon>Cyanobacteriota</taxon>
        <taxon>Cyanophyceae</taxon>
        <taxon>Oscillatoriophycideae</taxon>
        <taxon>Oscillatoriales</taxon>
        <taxon>Microcoleaceae</taxon>
        <taxon>Planktothrix</taxon>
    </lineage>
</organism>
<dbReference type="EMBL" id="LO018304">
    <property type="protein sequence ID" value="CUM58928.1"/>
    <property type="molecule type" value="Genomic_DNA"/>
</dbReference>
<evidence type="ECO:0000256" key="1">
    <source>
        <dbReference type="SAM" id="Phobius"/>
    </source>
</evidence>
<feature type="transmembrane region" description="Helical" evidence="1">
    <location>
        <begin position="43"/>
        <end position="64"/>
    </location>
</feature>
<dbReference type="PANTHER" id="PTHR36383">
    <property type="entry name" value="OS09G0529350 PROTEIN"/>
    <property type="match status" value="1"/>
</dbReference>
<keyword evidence="1" id="KW-0472">Membrane</keyword>
<dbReference type="PANTHER" id="PTHR36383:SF1">
    <property type="entry name" value="PROTEIN, PUTATIVE-RELATED"/>
    <property type="match status" value="1"/>
</dbReference>
<name>A0A1J1JBR6_PLAAG</name>
<feature type="transmembrane region" description="Helical" evidence="1">
    <location>
        <begin position="133"/>
        <end position="152"/>
    </location>
</feature>
<keyword evidence="1" id="KW-1133">Transmembrane helix</keyword>
<sequence length="161" mass="17788">MYKKTLQNNSTLDHNLKWRDRMNPNSSSNFTATERLESLKGGLLAGFSVGLSHLVLSGVNLWLWDAPVNFLFSTPLAGFSGFLFGVTYRYIIRGDNNPQLKLGGIFAFGLVRALVGLEIQLNNPTSLEQIARFGGESLLLFAIAGLILDIALQKAWVKPFN</sequence>
<feature type="transmembrane region" description="Helical" evidence="1">
    <location>
        <begin position="70"/>
        <end position="90"/>
    </location>
</feature>
<evidence type="ECO:0000313" key="2">
    <source>
        <dbReference type="EMBL" id="CUM58928.1"/>
    </source>
</evidence>
<proteinExistence type="predicted"/>